<dbReference type="InterPro" id="IPR013783">
    <property type="entry name" value="Ig-like_fold"/>
</dbReference>
<dbReference type="CDD" id="cd00063">
    <property type="entry name" value="FN3"/>
    <property type="match status" value="1"/>
</dbReference>
<dbReference type="PROSITE" id="PS50853">
    <property type="entry name" value="FN3"/>
    <property type="match status" value="1"/>
</dbReference>
<dbReference type="SMART" id="SM00060">
    <property type="entry name" value="FN3"/>
    <property type="match status" value="1"/>
</dbReference>
<dbReference type="EMBL" id="UOFT01000039">
    <property type="protein sequence ID" value="VAW94488.1"/>
    <property type="molecule type" value="Genomic_DNA"/>
</dbReference>
<dbReference type="PANTHER" id="PTHR46652:SF3">
    <property type="entry name" value="LEUCINE-RICH REPEAT-CONTAINING PROTEIN 9"/>
    <property type="match status" value="1"/>
</dbReference>
<dbReference type="AlphaFoldDB" id="A0A3B0ZM29"/>
<dbReference type="SMART" id="SM00369">
    <property type="entry name" value="LRR_TYP"/>
    <property type="match status" value="6"/>
</dbReference>
<accession>A0A3B0ZM29</accession>
<keyword evidence="2" id="KW-0677">Repeat</keyword>
<dbReference type="InterPro" id="IPR001611">
    <property type="entry name" value="Leu-rich_rpt"/>
</dbReference>
<dbReference type="Pfam" id="PF17963">
    <property type="entry name" value="Big_9"/>
    <property type="match status" value="1"/>
</dbReference>
<evidence type="ECO:0000313" key="4">
    <source>
        <dbReference type="EMBL" id="VAW94488.1"/>
    </source>
</evidence>
<evidence type="ECO:0000259" key="3">
    <source>
        <dbReference type="PROSITE" id="PS50853"/>
    </source>
</evidence>
<dbReference type="SUPFAM" id="SSF49265">
    <property type="entry name" value="Fibronectin type III"/>
    <property type="match status" value="1"/>
</dbReference>
<dbReference type="InterPro" id="IPR050836">
    <property type="entry name" value="SDS22/Internalin_LRR"/>
</dbReference>
<feature type="domain" description="Fibronectin type-III" evidence="3">
    <location>
        <begin position="132"/>
        <end position="229"/>
    </location>
</feature>
<evidence type="ECO:0000256" key="1">
    <source>
        <dbReference type="ARBA" id="ARBA00022614"/>
    </source>
</evidence>
<keyword evidence="1" id="KW-0433">Leucine-rich repeat</keyword>
<dbReference type="InterPro" id="IPR032675">
    <property type="entry name" value="LRR_dom_sf"/>
</dbReference>
<protein>
    <recommendedName>
        <fullName evidence="3">Fibronectin type-III domain-containing protein</fullName>
    </recommendedName>
</protein>
<dbReference type="InterPro" id="IPR036116">
    <property type="entry name" value="FN3_sf"/>
</dbReference>
<gene>
    <name evidence="4" type="ORF">MNBD_GAMMA23-2276</name>
</gene>
<dbReference type="PROSITE" id="PS51257">
    <property type="entry name" value="PROKAR_LIPOPROTEIN"/>
    <property type="match status" value="1"/>
</dbReference>
<proteinExistence type="predicted"/>
<dbReference type="Gene3D" id="3.80.10.10">
    <property type="entry name" value="Ribonuclease Inhibitor"/>
    <property type="match status" value="1"/>
</dbReference>
<evidence type="ECO:0000256" key="2">
    <source>
        <dbReference type="ARBA" id="ARBA00022737"/>
    </source>
</evidence>
<reference evidence="4" key="1">
    <citation type="submission" date="2018-06" db="EMBL/GenBank/DDBJ databases">
        <authorList>
            <person name="Zhirakovskaya E."/>
        </authorList>
    </citation>
    <scope>NUCLEOTIDE SEQUENCE</scope>
</reference>
<dbReference type="SMART" id="SM00365">
    <property type="entry name" value="LRR_SD22"/>
    <property type="match status" value="5"/>
</dbReference>
<dbReference type="SUPFAM" id="SSF52058">
    <property type="entry name" value="L domain-like"/>
    <property type="match status" value="1"/>
</dbReference>
<name>A0A3B0ZM29_9ZZZZ</name>
<dbReference type="PROSITE" id="PS51450">
    <property type="entry name" value="LRR"/>
    <property type="match status" value="7"/>
</dbReference>
<dbReference type="InterPro" id="IPR025875">
    <property type="entry name" value="Leu-rich_rpt_4"/>
</dbReference>
<organism evidence="4">
    <name type="scientific">hydrothermal vent metagenome</name>
    <dbReference type="NCBI Taxonomy" id="652676"/>
    <lineage>
        <taxon>unclassified sequences</taxon>
        <taxon>metagenomes</taxon>
        <taxon>ecological metagenomes</taxon>
    </lineage>
</organism>
<dbReference type="PANTHER" id="PTHR46652">
    <property type="entry name" value="LEUCINE-RICH REPEAT AND IQ DOMAIN-CONTAINING PROTEIN 1-RELATED"/>
    <property type="match status" value="1"/>
</dbReference>
<dbReference type="InterPro" id="IPR003961">
    <property type="entry name" value="FN3_dom"/>
</dbReference>
<dbReference type="Gene3D" id="2.60.40.10">
    <property type="entry name" value="Immunoglobulins"/>
    <property type="match status" value="1"/>
</dbReference>
<sequence>MLKQIHRFIFITVLSTLLFACGGGGGTPAGNDDTDDDGSASNNAPVATDVAFSVLPGNSFSGILAVSDEDGDSLTYSIVTTPGNGNVSIDDATTGAYTYTHAGAASGDSFTFWANDGLLDSNIATVSVSTSSPAAPASGLQAIAGDQRITLNWDAVPFADSYTVYWSNIPGSGTGGTAISNVSPPFYHEGVTDHDSLTNGTNYYYVVTAVNVVGESSASAEVTATPVDILLSSLSFTDTALSACVNASGATYVRELVSLNCSEQGIVSLVGIENLTSLTSLSLSYNSISDVTPLAGMTRLTNLSLYNNNISDVTPLAGMTRLTSLTLYSNSISDVTPLAGLTSLTALLLDANNIIDITPLAGMTSLTSLSLNNNSIIDITPLAGMTSLTSLSLNNNSIIDITPLAGMTNLYYLVLSINSISDVTPLAGMTNLFGLSLNNNSIIDVTPLAGMTSLIYLRLSYNSFGGQNAGNVDTLTGLINAARIYLFGNTGMSCSELTTLINVLGSPPVDTDNNAASTDVATNGVNCTNP</sequence>
<dbReference type="Pfam" id="PF12799">
    <property type="entry name" value="LRR_4"/>
    <property type="match status" value="3"/>
</dbReference>
<dbReference type="InterPro" id="IPR003591">
    <property type="entry name" value="Leu-rich_rpt_typical-subtyp"/>
</dbReference>